<dbReference type="OrthoDB" id="9803739at2"/>
<evidence type="ECO:0008006" key="5">
    <source>
        <dbReference type="Google" id="ProtNLM"/>
    </source>
</evidence>
<dbReference type="InterPro" id="IPR015942">
    <property type="entry name" value="Asp/Glu/hydantoin_racemase"/>
</dbReference>
<dbReference type="InterPro" id="IPR004380">
    <property type="entry name" value="Asp_race"/>
</dbReference>
<dbReference type="PANTHER" id="PTHR21198:SF7">
    <property type="entry name" value="ASPARTATE-GLUTAMATE RACEMASE FAMILY"/>
    <property type="match status" value="1"/>
</dbReference>
<dbReference type="STRING" id="1414854.GQ61_08690"/>
<name>A0A1W6N6C7_9PROT</name>
<comment type="similarity">
    <text evidence="1">Belongs to the aspartate/glutamate racemases family.</text>
</comment>
<dbReference type="PROSITE" id="PS00924">
    <property type="entry name" value="ASP_GLU_RACEMASE_2"/>
    <property type="match status" value="1"/>
</dbReference>
<keyword evidence="2" id="KW-0413">Isomerase</keyword>
<protein>
    <recommendedName>
        <fullName evidence="5">Aspartate racemase</fullName>
    </recommendedName>
</protein>
<dbReference type="KEGG" id="naf:GQ61_08690"/>
<evidence type="ECO:0000256" key="1">
    <source>
        <dbReference type="ARBA" id="ARBA00007847"/>
    </source>
</evidence>
<dbReference type="SUPFAM" id="SSF53681">
    <property type="entry name" value="Aspartate/glutamate racemase"/>
    <property type="match status" value="1"/>
</dbReference>
<organism evidence="3 4">
    <name type="scientific">Candidatus Nucleicultrix amoebiphila FS5</name>
    <dbReference type="NCBI Taxonomy" id="1414854"/>
    <lineage>
        <taxon>Bacteria</taxon>
        <taxon>Pseudomonadati</taxon>
        <taxon>Pseudomonadota</taxon>
        <taxon>Alphaproteobacteria</taxon>
        <taxon>Holosporales</taxon>
        <taxon>Candidatus Nucleicultricaceae</taxon>
        <taxon>Candidatus Nucleicultrix</taxon>
    </lineage>
</organism>
<evidence type="ECO:0000313" key="3">
    <source>
        <dbReference type="EMBL" id="ARN85351.1"/>
    </source>
</evidence>
<dbReference type="InterPro" id="IPR001920">
    <property type="entry name" value="Asp/Glu_race"/>
</dbReference>
<reference evidence="3 4" key="1">
    <citation type="submission" date="2014-06" db="EMBL/GenBank/DDBJ databases">
        <title>The genome of the endonuclear symbiont Nucleicultrix amoebiphila.</title>
        <authorList>
            <person name="Schulz F."/>
            <person name="Horn M."/>
        </authorList>
    </citation>
    <scope>NUCLEOTIDE SEQUENCE [LARGE SCALE GENOMIC DNA]</scope>
    <source>
        <strain evidence="3 4">FS5</strain>
    </source>
</reference>
<dbReference type="PANTHER" id="PTHR21198">
    <property type="entry name" value="GLUTAMATE RACEMASE"/>
    <property type="match status" value="1"/>
</dbReference>
<dbReference type="Pfam" id="PF01177">
    <property type="entry name" value="Asp_Glu_race"/>
    <property type="match status" value="1"/>
</dbReference>
<dbReference type="AlphaFoldDB" id="A0A1W6N6C7"/>
<dbReference type="EMBL" id="CP008743">
    <property type="protein sequence ID" value="ARN85351.1"/>
    <property type="molecule type" value="Genomic_DNA"/>
</dbReference>
<dbReference type="Gene3D" id="3.40.50.1860">
    <property type="match status" value="2"/>
</dbReference>
<proteinExistence type="inferred from homology"/>
<keyword evidence="4" id="KW-1185">Reference proteome</keyword>
<dbReference type="NCBIfam" id="TIGR00035">
    <property type="entry name" value="asp_race"/>
    <property type="match status" value="1"/>
</dbReference>
<dbReference type="InterPro" id="IPR033134">
    <property type="entry name" value="Asp/Glu_racemase_AS_2"/>
</dbReference>
<gene>
    <name evidence="3" type="ORF">GQ61_08690</name>
</gene>
<dbReference type="GO" id="GO:0047661">
    <property type="term" value="F:amino-acid racemase activity"/>
    <property type="evidence" value="ECO:0007669"/>
    <property type="project" value="InterPro"/>
</dbReference>
<accession>A0A1W6N6C7</accession>
<dbReference type="Proteomes" id="UP000237351">
    <property type="component" value="Chromosome"/>
</dbReference>
<evidence type="ECO:0000313" key="4">
    <source>
        <dbReference type="Proteomes" id="UP000237351"/>
    </source>
</evidence>
<evidence type="ECO:0000256" key="2">
    <source>
        <dbReference type="ARBA" id="ARBA00023235"/>
    </source>
</evidence>
<sequence>METEDLSEGKIIALIGGMGPESSLRLHSEILQQTPKFKTLKTDQDHIDLIHFSLSQGLEDRTQFLLNKTEKNPADVVYKTLVGLHQLSLYLHKKIIAAVVCNTFHAPPIFDHLKKLFLESNFQHITLLNLIEEVASYLRENFKNDTKIGILSTTGERTFHIYKSALEPLGFQVIQTNEEQQKELHRIIYELKVSLKINDSILEVFDKIIHYFKDMGVEALLLGCTEISLVAEKIDWNGKKIDPLQIIAGRLITRAIEK</sequence>
<dbReference type="RefSeq" id="WP_085784908.1">
    <property type="nucleotide sequence ID" value="NZ_CP008743.1"/>
</dbReference>